<evidence type="ECO:0000256" key="4">
    <source>
        <dbReference type="ARBA" id="ARBA00022833"/>
    </source>
</evidence>
<dbReference type="SMART" id="SM00490">
    <property type="entry name" value="HELICc"/>
    <property type="match status" value="1"/>
</dbReference>
<accession>A0ABR1DGC2</accession>
<keyword evidence="10" id="KW-1185">Reference proteome</keyword>
<dbReference type="InterPro" id="IPR038718">
    <property type="entry name" value="SNF2-like_sf"/>
</dbReference>
<feature type="domain" description="Helicase C-terminal" evidence="8">
    <location>
        <begin position="1379"/>
        <end position="1525"/>
    </location>
</feature>
<evidence type="ECO:0008006" key="11">
    <source>
        <dbReference type="Google" id="ProtNLM"/>
    </source>
</evidence>
<protein>
    <recommendedName>
        <fullName evidence="11">Protein, SNF2 family</fullName>
    </recommendedName>
</protein>
<dbReference type="PANTHER" id="PTHR45865">
    <property type="entry name" value="E3 UBIQUITIN-PROTEIN LIGASE SHPRH FAMILY MEMBER"/>
    <property type="match status" value="1"/>
</dbReference>
<feature type="region of interest" description="Disordered" evidence="6">
    <location>
        <begin position="47"/>
        <end position="76"/>
    </location>
</feature>
<gene>
    <name evidence="9" type="primary">Necator_chrIV.g15177</name>
    <name evidence="9" type="ORF">RB195_001882</name>
</gene>
<dbReference type="SUPFAM" id="SSF57850">
    <property type="entry name" value="RING/U-box"/>
    <property type="match status" value="1"/>
</dbReference>
<comment type="caution">
    <text evidence="9">The sequence shown here is derived from an EMBL/GenBank/DDBJ whole genome shotgun (WGS) entry which is preliminary data.</text>
</comment>
<dbReference type="PANTHER" id="PTHR45865:SF1">
    <property type="entry name" value="E3 UBIQUITIN-PROTEIN LIGASE SHPRH"/>
    <property type="match status" value="1"/>
</dbReference>
<proteinExistence type="predicted"/>
<dbReference type="Gene3D" id="3.40.50.10810">
    <property type="entry name" value="Tandem AAA-ATPase domain"/>
    <property type="match status" value="2"/>
</dbReference>
<dbReference type="CDD" id="cd18793">
    <property type="entry name" value="SF2_C_SNF"/>
    <property type="match status" value="1"/>
</dbReference>
<dbReference type="Pfam" id="PF00271">
    <property type="entry name" value="Helicase_C"/>
    <property type="match status" value="1"/>
</dbReference>
<dbReference type="InterPro" id="IPR001841">
    <property type="entry name" value="Znf_RING"/>
</dbReference>
<evidence type="ECO:0000259" key="8">
    <source>
        <dbReference type="PROSITE" id="PS51194"/>
    </source>
</evidence>
<dbReference type="InterPro" id="IPR000330">
    <property type="entry name" value="SNF2_N"/>
</dbReference>
<dbReference type="Gene3D" id="3.40.50.300">
    <property type="entry name" value="P-loop containing nucleotide triphosphate hydrolases"/>
    <property type="match status" value="1"/>
</dbReference>
<dbReference type="InterPro" id="IPR052583">
    <property type="entry name" value="ATP-helicase/E3_Ub-Ligase"/>
</dbReference>
<keyword evidence="3" id="KW-0378">Hydrolase</keyword>
<dbReference type="InterPro" id="IPR013083">
    <property type="entry name" value="Znf_RING/FYVE/PHD"/>
</dbReference>
<keyword evidence="1" id="KW-0479">Metal-binding</keyword>
<evidence type="ECO:0000313" key="9">
    <source>
        <dbReference type="EMBL" id="KAK6749534.1"/>
    </source>
</evidence>
<dbReference type="PROSITE" id="PS00518">
    <property type="entry name" value="ZF_RING_1"/>
    <property type="match status" value="1"/>
</dbReference>
<dbReference type="InterPro" id="IPR014001">
    <property type="entry name" value="Helicase_ATP-bd"/>
</dbReference>
<dbReference type="SMART" id="SM00487">
    <property type="entry name" value="DEXDc"/>
    <property type="match status" value="1"/>
</dbReference>
<evidence type="ECO:0000256" key="5">
    <source>
        <dbReference type="PROSITE-ProRule" id="PRU00175"/>
    </source>
</evidence>
<evidence type="ECO:0000256" key="3">
    <source>
        <dbReference type="ARBA" id="ARBA00022801"/>
    </source>
</evidence>
<name>A0ABR1DGC2_NECAM</name>
<dbReference type="Proteomes" id="UP001303046">
    <property type="component" value="Unassembled WGS sequence"/>
</dbReference>
<dbReference type="EMBL" id="JAVFWL010000004">
    <property type="protein sequence ID" value="KAK6749534.1"/>
    <property type="molecule type" value="Genomic_DNA"/>
</dbReference>
<organism evidence="9 10">
    <name type="scientific">Necator americanus</name>
    <name type="common">Human hookworm</name>
    <dbReference type="NCBI Taxonomy" id="51031"/>
    <lineage>
        <taxon>Eukaryota</taxon>
        <taxon>Metazoa</taxon>
        <taxon>Ecdysozoa</taxon>
        <taxon>Nematoda</taxon>
        <taxon>Chromadorea</taxon>
        <taxon>Rhabditida</taxon>
        <taxon>Rhabditina</taxon>
        <taxon>Rhabditomorpha</taxon>
        <taxon>Strongyloidea</taxon>
        <taxon>Ancylostomatidae</taxon>
        <taxon>Bunostominae</taxon>
        <taxon>Necator</taxon>
    </lineage>
</organism>
<keyword evidence="4" id="KW-0862">Zinc</keyword>
<dbReference type="InterPro" id="IPR027417">
    <property type="entry name" value="P-loop_NTPase"/>
</dbReference>
<dbReference type="Pfam" id="PF00176">
    <property type="entry name" value="SNF2-rel_dom"/>
    <property type="match status" value="1"/>
</dbReference>
<evidence type="ECO:0000259" key="7">
    <source>
        <dbReference type="PROSITE" id="PS50089"/>
    </source>
</evidence>
<evidence type="ECO:0000256" key="6">
    <source>
        <dbReference type="SAM" id="MobiDB-lite"/>
    </source>
</evidence>
<dbReference type="PROSITE" id="PS51194">
    <property type="entry name" value="HELICASE_CTER"/>
    <property type="match status" value="1"/>
</dbReference>
<evidence type="ECO:0000256" key="2">
    <source>
        <dbReference type="ARBA" id="ARBA00022771"/>
    </source>
</evidence>
<dbReference type="Gene3D" id="3.30.40.10">
    <property type="entry name" value="Zinc/RING finger domain, C3HC4 (zinc finger)"/>
    <property type="match status" value="1"/>
</dbReference>
<keyword evidence="2 5" id="KW-0863">Zinc-finger</keyword>
<dbReference type="InterPro" id="IPR017907">
    <property type="entry name" value="Znf_RING_CS"/>
</dbReference>
<dbReference type="InterPro" id="IPR001650">
    <property type="entry name" value="Helicase_C-like"/>
</dbReference>
<evidence type="ECO:0000256" key="1">
    <source>
        <dbReference type="ARBA" id="ARBA00022723"/>
    </source>
</evidence>
<dbReference type="InterPro" id="IPR049730">
    <property type="entry name" value="SNF2/RAD54-like_C"/>
</dbReference>
<dbReference type="PROSITE" id="PS50089">
    <property type="entry name" value="ZF_RING_2"/>
    <property type="match status" value="1"/>
</dbReference>
<dbReference type="SUPFAM" id="SSF52540">
    <property type="entry name" value="P-loop containing nucleoside triphosphate hydrolases"/>
    <property type="match status" value="2"/>
</dbReference>
<feature type="domain" description="RING-type" evidence="7">
    <location>
        <begin position="1304"/>
        <end position="1349"/>
    </location>
</feature>
<sequence>MPIRRRCVEEDDSVYLSLYQCKRTTPELFLTMASIVQMGSRLIAGEDGAEREGQTKSPPSPQSTTPCRHCPPGTSTTPDSWDDAFILMLSPDANAASSLRNWWRMDDSAELDEAVSSKTEPDVDDVEQKRISLARSRHLVLHCRCNDNLPKQLLHLGFINLGKCSEEMEDFVIGDDDLIYIETPLLEDNLIWTYKRELVNGRQKRGYRSRVCQKIKSFMKIKPSVSGETLLQYPADAFSSCGFEMRWSREDDELLLHVYLKNAVVGEVNIVHRAADIRKLVRAGYNRCANTVLGLLYPQFAEMLRNLSDMWVGQPFNEGRENFDAFFKTIREGRENLACCQLNLDGLSTTLLPFQRDAVNFMVDRENFGTVNHYELLRSINLPVHNDIQYFPCLGIFAPHNVGAFTSINEVKGGILADEMGLGKTVELIALILTNTLDAQKVVPDTKEREKSTSLAVFESNFDKGVADTVEFLTSSIVAMTDTEYLAPPKKRFRNTSSYNIKRNTSVQCSICSVRCCMSEMHWSREYESRGQMFVCPQCIEDTSLDFEVSATLIIVPESLLHQWYEEIRRHCKKEVIIDIYYGVAAEGYKHPVFMNTCNIILCTYEALQKEIFYVPLNVSAKDLRKRSHSNFQNYPSPLLAAIFFRICLDESQLVESKVKAASRMCSFLRARYHWCVSGTPLSKSVNDLFGLISSIGLFPYYIDAIWEHYFFNPWTVGKKTAMINLMVQLLWRNTKEDVADQLDKIIREDRLIELSFSPIEERLYSTKIERSKEKMQSMIDSLLQYNNPNTPLSSLPSATVDAIFAIINDVRISILAGESHRRKKYLNCVSDFRMFSPKLIFRKLFEDARTSVIQSHREVIANRNALAGIHWLLGDDLGTLKWYKQAYNVIEEQKELNILLGFVENLQENHYEDNEEVTENQNLDSEESVLIMDEVKPYKPLVVDALQVIHITRNVKELARTLDDAKKFIEMSNLVLLEEKYHKHYVRLESAAVARAKRKWCELDRKWIDIDFEFDVGRMSYVLMLDSLDGSYAFTEFEETVSFLRKPQRPKKPLTYYEVLQSYDEEMFLLRRLLLDFRRALQLMLLPFQPKSEKCNGGVIEDILVPPRSDLEEFTDILACDHNTWFPTEIVAVPELQPFIPLPSVSTCMRCKVEALMSQISVHLSRRGKGWHELVLVRMYRSCRDDVMKNVHPFYELLLKWLTFSDKMLRVGKEMMTCVQEWVNREREIVMGTMRFQLGMKAPVPYLPRSLPFTVDTLDIAVAIYDRAESVAVKTLSSSLSALRYLNTLQRENQSDPNTVRECPCCYTELKEIWIVFPCAHIVCTNCMKKLKSMMPVQANKVRCMSCRQVFPVDGTMYVVDKNDELVPGVRLTVKFEQIIRHLKKLIEEDPTNKVLVFTSISAAIPPFAALLRLLKLPYAVLDKGSKSKTLSKFRSDPELKILVMPLRMGANGLNLTQANHVFFMEPITEISVFAQAVGRIDRIGQRRAITVHNFIVKGSIEEEIYEIVNRGTEQSKWTLNTLRQVFGIEPQTVVETDIFAVEL</sequence>
<evidence type="ECO:0000313" key="10">
    <source>
        <dbReference type="Proteomes" id="UP001303046"/>
    </source>
</evidence>
<reference evidence="9 10" key="1">
    <citation type="submission" date="2023-08" db="EMBL/GenBank/DDBJ databases">
        <title>A Necator americanus chromosomal reference genome.</title>
        <authorList>
            <person name="Ilik V."/>
            <person name="Petrzelkova K.J."/>
            <person name="Pardy F."/>
            <person name="Fuh T."/>
            <person name="Niatou-Singa F.S."/>
            <person name="Gouil Q."/>
            <person name="Baker L."/>
            <person name="Ritchie M.E."/>
            <person name="Jex A.R."/>
            <person name="Gazzola D."/>
            <person name="Li H."/>
            <person name="Toshio Fujiwara R."/>
            <person name="Zhan B."/>
            <person name="Aroian R.V."/>
            <person name="Pafco B."/>
            <person name="Schwarz E.M."/>
        </authorList>
    </citation>
    <scope>NUCLEOTIDE SEQUENCE [LARGE SCALE GENOMIC DNA]</scope>
    <source>
        <strain evidence="9 10">Aroian</strain>
        <tissue evidence="9">Whole animal</tissue>
    </source>
</reference>